<reference evidence="1 2" key="1">
    <citation type="journal article" date="2014" name="Agronomy (Basel)">
        <title>A Draft Genome Sequence for Ensete ventricosum, the Drought-Tolerant Tree Against Hunger.</title>
        <authorList>
            <person name="Harrison J."/>
            <person name="Moore K.A."/>
            <person name="Paszkiewicz K."/>
            <person name="Jones T."/>
            <person name="Grant M."/>
            <person name="Ambacheew D."/>
            <person name="Muzemil S."/>
            <person name="Studholme D.J."/>
        </authorList>
    </citation>
    <scope>NUCLEOTIDE SEQUENCE [LARGE SCALE GENOMIC DNA]</scope>
</reference>
<name>A0A426XAD2_ENSVE</name>
<protein>
    <submittedName>
        <fullName evidence="1">Uncharacterized protein</fullName>
    </submittedName>
</protein>
<gene>
    <name evidence="1" type="ORF">B296_00048729</name>
</gene>
<dbReference type="Proteomes" id="UP000287651">
    <property type="component" value="Unassembled WGS sequence"/>
</dbReference>
<dbReference type="PANTHER" id="PTHR33240:SF8">
    <property type="entry name" value="OS03G0439900 PROTEIN"/>
    <property type="match status" value="1"/>
</dbReference>
<evidence type="ECO:0000313" key="2">
    <source>
        <dbReference type="Proteomes" id="UP000287651"/>
    </source>
</evidence>
<accession>A0A426XAD2</accession>
<comment type="caution">
    <text evidence="1">The sequence shown here is derived from an EMBL/GenBank/DDBJ whole genome shotgun (WGS) entry which is preliminary data.</text>
</comment>
<evidence type="ECO:0000313" key="1">
    <source>
        <dbReference type="EMBL" id="RRT36422.1"/>
    </source>
</evidence>
<organism evidence="1 2">
    <name type="scientific">Ensete ventricosum</name>
    <name type="common">Abyssinian banana</name>
    <name type="synonym">Musa ensete</name>
    <dbReference type="NCBI Taxonomy" id="4639"/>
    <lineage>
        <taxon>Eukaryota</taxon>
        <taxon>Viridiplantae</taxon>
        <taxon>Streptophyta</taxon>
        <taxon>Embryophyta</taxon>
        <taxon>Tracheophyta</taxon>
        <taxon>Spermatophyta</taxon>
        <taxon>Magnoliopsida</taxon>
        <taxon>Liliopsida</taxon>
        <taxon>Zingiberales</taxon>
        <taxon>Musaceae</taxon>
        <taxon>Ensete</taxon>
    </lineage>
</organism>
<proteinExistence type="predicted"/>
<dbReference type="PANTHER" id="PTHR33240">
    <property type="entry name" value="OS08G0508500 PROTEIN"/>
    <property type="match status" value="1"/>
</dbReference>
<dbReference type="AlphaFoldDB" id="A0A426XAD2"/>
<sequence>MDRYKGHSWGTLRGGTPLSQYIYKKLHRREGAGDTPIHKANLAVGGTSLGGTPTRAGQTRRCLVSSPRAQPIYSCACGPDHIVLIPRTRRITQQHFGARRRARCRKNTQYLATSRKMSLPRRNQSRGEHYNPRFHSLCSKTRTWLPTPQGVRSRIPSVNGFVWHVRCHNVSGFHDDSPRDRSRMRTVEADRRVPPWDEAEGRQALSLYLTRFTEEIRVIPDTHVEYPDHDDALAITARIVNTHVRRIMIDTGSSADILYLDSSQKLGMTNQDLILMTSTLTGFTEDAIAGYKCPTSQSHE</sequence>
<dbReference type="EMBL" id="AMZH03023640">
    <property type="protein sequence ID" value="RRT36422.1"/>
    <property type="molecule type" value="Genomic_DNA"/>
</dbReference>